<dbReference type="OrthoDB" id="6755574at2759"/>
<dbReference type="GO" id="GO:0005576">
    <property type="term" value="C:extracellular region"/>
    <property type="evidence" value="ECO:0007669"/>
    <property type="project" value="UniProtKB-SubCell"/>
</dbReference>
<evidence type="ECO:0000256" key="6">
    <source>
        <dbReference type="ARBA" id="ARBA00023157"/>
    </source>
</evidence>
<dbReference type="InterPro" id="IPR033116">
    <property type="entry name" value="TRYPSIN_SER"/>
</dbReference>
<keyword evidence="9" id="KW-0732">Signal</keyword>
<keyword evidence="4 8" id="KW-0378">Hydrolase</keyword>
<dbReference type="InterPro" id="IPR001254">
    <property type="entry name" value="Trypsin_dom"/>
</dbReference>
<dbReference type="InterPro" id="IPR043504">
    <property type="entry name" value="Peptidase_S1_PA_chymotrypsin"/>
</dbReference>
<dbReference type="InterPro" id="IPR001314">
    <property type="entry name" value="Peptidase_S1A"/>
</dbReference>
<reference evidence="11" key="1">
    <citation type="submission" date="2021-03" db="EMBL/GenBank/DDBJ databases">
        <title>Chromosome level genome of the anhydrobiotic midge Polypedilum vanderplanki.</title>
        <authorList>
            <person name="Yoshida Y."/>
            <person name="Kikawada T."/>
            <person name="Gusev O."/>
        </authorList>
    </citation>
    <scope>NUCLEOTIDE SEQUENCE</scope>
    <source>
        <strain evidence="11">NIAS01</strain>
        <tissue evidence="11">Whole body or cell culture</tissue>
    </source>
</reference>
<dbReference type="InterPro" id="IPR018114">
    <property type="entry name" value="TRYPSIN_HIS"/>
</dbReference>
<evidence type="ECO:0000256" key="7">
    <source>
        <dbReference type="ARBA" id="ARBA00024195"/>
    </source>
</evidence>
<gene>
    <name evidence="11" type="ORF">PVAND_015493</name>
</gene>
<feature type="chain" id="PRO_5039897345" description="Peptidase S1 domain-containing protein" evidence="9">
    <location>
        <begin position="17"/>
        <end position="282"/>
    </location>
</feature>
<sequence length="282" mass="31113">MLKFLFFTILFASVSCSWTEREENHGNARVIGGEDAPEHIPYQISMQYKRSNSGAGNPLFPFLGIFRKQDSNNNQTQQTKWSHFCGGSVLNENHIVTAAHCVDGMNISRMSIFAGESDLRNEDKGSRHLIESCVIHPDYVELNNSDVAVCKLQTSFPQSEKIQPIPLDKTYVGGGENCMLSGWGYTTRIKGAPLPDKLQRANMTTYTNEECNQRGHNVGPKEICANNSIRSASCNGDSGGPLQCDGFLVGIVSYGLVICGLSVPDVYTRASEFVDWIQENST</sequence>
<evidence type="ECO:0000313" key="11">
    <source>
        <dbReference type="EMBL" id="KAG5667514.1"/>
    </source>
</evidence>
<evidence type="ECO:0000256" key="1">
    <source>
        <dbReference type="ARBA" id="ARBA00004239"/>
    </source>
</evidence>
<keyword evidence="5 8" id="KW-0720">Serine protease</keyword>
<keyword evidence="3" id="KW-0222">Digestion</keyword>
<dbReference type="SMART" id="SM00020">
    <property type="entry name" value="Tryp_SPc"/>
    <property type="match status" value="1"/>
</dbReference>
<dbReference type="GO" id="GO:0007586">
    <property type="term" value="P:digestion"/>
    <property type="evidence" value="ECO:0007669"/>
    <property type="project" value="UniProtKB-KW"/>
</dbReference>
<dbReference type="Pfam" id="PF00089">
    <property type="entry name" value="Trypsin"/>
    <property type="match status" value="1"/>
</dbReference>
<keyword evidence="12" id="KW-1185">Reference proteome</keyword>
<evidence type="ECO:0000256" key="9">
    <source>
        <dbReference type="SAM" id="SignalP"/>
    </source>
</evidence>
<feature type="signal peptide" evidence="9">
    <location>
        <begin position="1"/>
        <end position="16"/>
    </location>
</feature>
<dbReference type="PROSITE" id="PS50240">
    <property type="entry name" value="TRYPSIN_DOM"/>
    <property type="match status" value="1"/>
</dbReference>
<dbReference type="SUPFAM" id="SSF50494">
    <property type="entry name" value="Trypsin-like serine proteases"/>
    <property type="match status" value="1"/>
</dbReference>
<feature type="domain" description="Peptidase S1" evidence="10">
    <location>
        <begin position="30"/>
        <end position="282"/>
    </location>
</feature>
<protein>
    <recommendedName>
        <fullName evidence="10">Peptidase S1 domain-containing protein</fullName>
    </recommendedName>
</protein>
<evidence type="ECO:0000313" key="12">
    <source>
        <dbReference type="Proteomes" id="UP001107558"/>
    </source>
</evidence>
<keyword evidence="6" id="KW-1015">Disulfide bond</keyword>
<proteinExistence type="inferred from homology"/>
<evidence type="ECO:0000259" key="10">
    <source>
        <dbReference type="PROSITE" id="PS50240"/>
    </source>
</evidence>
<comment type="caution">
    <text evidence="11">The sequence shown here is derived from an EMBL/GenBank/DDBJ whole genome shotgun (WGS) entry which is preliminary data.</text>
</comment>
<dbReference type="Proteomes" id="UP001107558">
    <property type="component" value="Chromosome 4"/>
</dbReference>
<dbReference type="CDD" id="cd00190">
    <property type="entry name" value="Tryp_SPc"/>
    <property type="match status" value="1"/>
</dbReference>
<dbReference type="EMBL" id="JADBJN010000004">
    <property type="protein sequence ID" value="KAG5667514.1"/>
    <property type="molecule type" value="Genomic_DNA"/>
</dbReference>
<dbReference type="PROSITE" id="PS00135">
    <property type="entry name" value="TRYPSIN_SER"/>
    <property type="match status" value="1"/>
</dbReference>
<accession>A0A9J6BCS9</accession>
<dbReference type="GO" id="GO:0004252">
    <property type="term" value="F:serine-type endopeptidase activity"/>
    <property type="evidence" value="ECO:0007669"/>
    <property type="project" value="InterPro"/>
</dbReference>
<dbReference type="PROSITE" id="PS00134">
    <property type="entry name" value="TRYPSIN_HIS"/>
    <property type="match status" value="1"/>
</dbReference>
<dbReference type="PRINTS" id="PR00722">
    <property type="entry name" value="CHYMOTRYPSIN"/>
</dbReference>
<name>A0A9J6BCS9_POLVA</name>
<evidence type="ECO:0000256" key="5">
    <source>
        <dbReference type="ARBA" id="ARBA00022825"/>
    </source>
</evidence>
<dbReference type="PROSITE" id="PS51257">
    <property type="entry name" value="PROKAR_LIPOPROTEIN"/>
    <property type="match status" value="1"/>
</dbReference>
<dbReference type="PANTHER" id="PTHR24276">
    <property type="entry name" value="POLYSERASE-RELATED"/>
    <property type="match status" value="1"/>
</dbReference>
<dbReference type="InterPro" id="IPR050430">
    <property type="entry name" value="Peptidase_S1"/>
</dbReference>
<evidence type="ECO:0000256" key="2">
    <source>
        <dbReference type="ARBA" id="ARBA00022670"/>
    </source>
</evidence>
<keyword evidence="2 8" id="KW-0645">Protease</keyword>
<dbReference type="FunFam" id="2.40.10.10:FF:000036">
    <property type="entry name" value="Trypsin beta"/>
    <property type="match status" value="1"/>
</dbReference>
<dbReference type="PANTHER" id="PTHR24276:SF98">
    <property type="entry name" value="FI18310P1-RELATED"/>
    <property type="match status" value="1"/>
</dbReference>
<organism evidence="11 12">
    <name type="scientific">Polypedilum vanderplanki</name>
    <name type="common">Sleeping chironomid midge</name>
    <dbReference type="NCBI Taxonomy" id="319348"/>
    <lineage>
        <taxon>Eukaryota</taxon>
        <taxon>Metazoa</taxon>
        <taxon>Ecdysozoa</taxon>
        <taxon>Arthropoda</taxon>
        <taxon>Hexapoda</taxon>
        <taxon>Insecta</taxon>
        <taxon>Pterygota</taxon>
        <taxon>Neoptera</taxon>
        <taxon>Endopterygota</taxon>
        <taxon>Diptera</taxon>
        <taxon>Nematocera</taxon>
        <taxon>Chironomoidea</taxon>
        <taxon>Chironomidae</taxon>
        <taxon>Chironominae</taxon>
        <taxon>Polypedilum</taxon>
        <taxon>Polypedilum</taxon>
    </lineage>
</organism>
<evidence type="ECO:0000256" key="8">
    <source>
        <dbReference type="RuleBase" id="RU363034"/>
    </source>
</evidence>
<dbReference type="InterPro" id="IPR009003">
    <property type="entry name" value="Peptidase_S1_PA"/>
</dbReference>
<dbReference type="GO" id="GO:0006508">
    <property type="term" value="P:proteolysis"/>
    <property type="evidence" value="ECO:0007669"/>
    <property type="project" value="UniProtKB-KW"/>
</dbReference>
<comment type="subcellular location">
    <subcellularLocation>
        <location evidence="1">Secreted</location>
        <location evidence="1">Extracellular space</location>
    </subcellularLocation>
</comment>
<evidence type="ECO:0000256" key="4">
    <source>
        <dbReference type="ARBA" id="ARBA00022801"/>
    </source>
</evidence>
<dbReference type="AlphaFoldDB" id="A0A9J6BCS9"/>
<dbReference type="Gene3D" id="2.40.10.10">
    <property type="entry name" value="Trypsin-like serine proteases"/>
    <property type="match status" value="1"/>
</dbReference>
<evidence type="ECO:0000256" key="3">
    <source>
        <dbReference type="ARBA" id="ARBA00022757"/>
    </source>
</evidence>
<comment type="similarity">
    <text evidence="7">Belongs to the peptidase S1 family. CLIP subfamily.</text>
</comment>